<comment type="caution">
    <text evidence="1">The sequence shown here is derived from an EMBL/GenBank/DDBJ whole genome shotgun (WGS) entry which is preliminary data.</text>
</comment>
<accession>A0A6P1BNA2</accession>
<dbReference type="EMBL" id="VKHP01000115">
    <property type="protein sequence ID" value="NEU99062.1"/>
    <property type="molecule type" value="Genomic_DNA"/>
</dbReference>
<dbReference type="AlphaFoldDB" id="A0A6P1BNA2"/>
<sequence>MTRLIFTFTDSGAGVLKAALLADCVIGVEQRFVCGRLPASSELDALLSPCTAARRLGAHWLDNLTGRLLEEAHRQGLGLIEFCERFDAVELWVDPDPNSHLQLIWLLDYLRRYTNVTSRLAILQTDHIIGARQPVDLAAWQRHLAPVRDHHLQTASDAWSAWGASTPELWFNLLDQGLGALPQLRNSVVALLEELPSHGSALGATEMQMLELLSAAHVHPYDLFPVQEKPNERQTFGYWEIGALLDGLARCPVPAIGGLDEGPFDLAMHEDPDRHQRYKRSRLALTGLGQAIVDGAADFSQYNPVHRWWGGTELTNDRLWRWDVESRSLVAP</sequence>
<keyword evidence="2" id="KW-1185">Reference proteome</keyword>
<evidence type="ECO:0000313" key="2">
    <source>
        <dbReference type="Proteomes" id="UP000468531"/>
    </source>
</evidence>
<evidence type="ECO:0008006" key="3">
    <source>
        <dbReference type="Google" id="ProtNLM"/>
    </source>
</evidence>
<name>A0A6P1BNA2_9BRAD</name>
<reference evidence="1 2" key="1">
    <citation type="journal article" date="2020" name="Arch. Microbiol.">
        <title>Bradyrhizobium uaiense sp. nov., a new highly efficient cowpea symbiont.</title>
        <authorList>
            <person name="Cabral Michel D."/>
            <person name="Azarias Guimaraes A."/>
            <person name="Martins da Costa E."/>
            <person name="Soares de Carvalho T."/>
            <person name="Balsanelli E."/>
            <person name="Willems A."/>
            <person name="Maltempi de Souza E."/>
            <person name="de Souza Moreira F.M."/>
        </authorList>
    </citation>
    <scope>NUCLEOTIDE SEQUENCE [LARGE SCALE GENOMIC DNA]</scope>
    <source>
        <strain evidence="1 2">UFLA 03-164</strain>
    </source>
</reference>
<organism evidence="1 2">
    <name type="scientific">Bradyrhizobium uaiense</name>
    <dbReference type="NCBI Taxonomy" id="2594946"/>
    <lineage>
        <taxon>Bacteria</taxon>
        <taxon>Pseudomonadati</taxon>
        <taxon>Pseudomonadota</taxon>
        <taxon>Alphaproteobacteria</taxon>
        <taxon>Hyphomicrobiales</taxon>
        <taxon>Nitrobacteraceae</taxon>
        <taxon>Bradyrhizobium</taxon>
    </lineage>
</organism>
<evidence type="ECO:0000313" key="1">
    <source>
        <dbReference type="EMBL" id="NEU99062.1"/>
    </source>
</evidence>
<dbReference type="Proteomes" id="UP000468531">
    <property type="component" value="Unassembled WGS sequence"/>
</dbReference>
<gene>
    <name evidence="1" type="ORF">FNJ47_25345</name>
</gene>
<protein>
    <recommendedName>
        <fullName evidence="3">DUF1835 domain-containing protein</fullName>
    </recommendedName>
</protein>
<proteinExistence type="predicted"/>